<evidence type="ECO:0000259" key="1">
    <source>
        <dbReference type="PROSITE" id="PS50405"/>
    </source>
</evidence>
<name>A0A0L7LF38_OPEBR</name>
<dbReference type="AlphaFoldDB" id="A0A0L7LF38"/>
<keyword evidence="2" id="KW-0808">Transferase</keyword>
<dbReference type="PROSITE" id="PS50405">
    <property type="entry name" value="GST_CTER"/>
    <property type="match status" value="1"/>
</dbReference>
<keyword evidence="2" id="KW-0255">Endonuclease</keyword>
<dbReference type="GO" id="GO:0004519">
    <property type="term" value="F:endonuclease activity"/>
    <property type="evidence" value="ECO:0007669"/>
    <property type="project" value="UniProtKB-KW"/>
</dbReference>
<organism evidence="2 3">
    <name type="scientific">Operophtera brumata</name>
    <name type="common">Winter moth</name>
    <name type="synonym">Phalaena brumata</name>
    <dbReference type="NCBI Taxonomy" id="104452"/>
    <lineage>
        <taxon>Eukaryota</taxon>
        <taxon>Metazoa</taxon>
        <taxon>Ecdysozoa</taxon>
        <taxon>Arthropoda</taxon>
        <taxon>Hexapoda</taxon>
        <taxon>Insecta</taxon>
        <taxon>Pterygota</taxon>
        <taxon>Neoptera</taxon>
        <taxon>Endopterygota</taxon>
        <taxon>Lepidoptera</taxon>
        <taxon>Glossata</taxon>
        <taxon>Ditrysia</taxon>
        <taxon>Geometroidea</taxon>
        <taxon>Geometridae</taxon>
        <taxon>Larentiinae</taxon>
        <taxon>Operophtera</taxon>
    </lineage>
</organism>
<keyword evidence="2" id="KW-0378">Hydrolase</keyword>
<protein>
    <submittedName>
        <fullName evidence="2">Endonuclease-reverse transcriptase</fullName>
    </submittedName>
</protein>
<gene>
    <name evidence="2" type="ORF">OBRU01_09772</name>
</gene>
<dbReference type="Gene3D" id="1.20.1050.10">
    <property type="match status" value="1"/>
</dbReference>
<sequence>MGKILNILNTNFKHHPRRLYTCLCRTIDTHCRADKNNFIQGICEEIEVHSMKFQTADLFKKVRLLSRQFKPKTWTIEDGDGQVLHELDKIADRWREYCEQLYKNPEGTTTNTCQTSWSTVGFEPDMVIPPGFQTSSASVVVRCLESSTYVAVDNLTIADLVILPTMTTLDGICLVDEKRFPKLKQWLRNMNKEDVCKRINKPGGEEHSITSSESMESQSILSFQPKYQLSPDDVFEMQDTQEYVVECRDDDVTPDIYMSVKTQTEQNMKDNCTQTDHLSDAQIVLNTAKLLAESFFPGKDTLKEKFIKAYYKHVTTIVNTLQD</sequence>
<dbReference type="SUPFAM" id="SSF47616">
    <property type="entry name" value="GST C-terminal domain-like"/>
    <property type="match status" value="1"/>
</dbReference>
<dbReference type="Proteomes" id="UP000037510">
    <property type="component" value="Unassembled WGS sequence"/>
</dbReference>
<feature type="domain" description="GST C-terminal" evidence="1">
    <location>
        <begin position="41"/>
        <end position="229"/>
    </location>
</feature>
<dbReference type="EMBL" id="JTDY01001360">
    <property type="protein sequence ID" value="KOB74082.1"/>
    <property type="molecule type" value="Genomic_DNA"/>
</dbReference>
<keyword evidence="2" id="KW-0695">RNA-directed DNA polymerase</keyword>
<keyword evidence="3" id="KW-1185">Reference proteome</keyword>
<comment type="caution">
    <text evidence="2">The sequence shown here is derived from an EMBL/GenBank/DDBJ whole genome shotgun (WGS) entry which is preliminary data.</text>
</comment>
<dbReference type="InterPro" id="IPR010987">
    <property type="entry name" value="Glutathione-S-Trfase_C-like"/>
</dbReference>
<dbReference type="InterPro" id="IPR036282">
    <property type="entry name" value="Glutathione-S-Trfase_C_sf"/>
</dbReference>
<accession>A0A0L7LF38</accession>
<keyword evidence="2" id="KW-0548">Nucleotidyltransferase</keyword>
<proteinExistence type="predicted"/>
<reference evidence="2 3" key="1">
    <citation type="journal article" date="2015" name="Genome Biol. Evol.">
        <title>The genome of winter moth (Operophtera brumata) provides a genomic perspective on sexual dimorphism and phenology.</title>
        <authorList>
            <person name="Derks M.F."/>
            <person name="Smit S."/>
            <person name="Salis L."/>
            <person name="Schijlen E."/>
            <person name="Bossers A."/>
            <person name="Mateman C."/>
            <person name="Pijl A.S."/>
            <person name="de Ridder D."/>
            <person name="Groenen M.A."/>
            <person name="Visser M.E."/>
            <person name="Megens H.J."/>
        </authorList>
    </citation>
    <scope>NUCLEOTIDE SEQUENCE [LARGE SCALE GENOMIC DNA]</scope>
    <source>
        <strain evidence="2">WM2013NL</strain>
        <tissue evidence="2">Head and thorax</tissue>
    </source>
</reference>
<keyword evidence="2" id="KW-0540">Nuclease</keyword>
<evidence type="ECO:0000313" key="3">
    <source>
        <dbReference type="Proteomes" id="UP000037510"/>
    </source>
</evidence>
<dbReference type="GO" id="GO:0003964">
    <property type="term" value="F:RNA-directed DNA polymerase activity"/>
    <property type="evidence" value="ECO:0007669"/>
    <property type="project" value="UniProtKB-KW"/>
</dbReference>
<evidence type="ECO:0000313" key="2">
    <source>
        <dbReference type="EMBL" id="KOB74082.1"/>
    </source>
</evidence>